<protein>
    <submittedName>
        <fullName evidence="2">Uncharacterized protein</fullName>
    </submittedName>
</protein>
<proteinExistence type="predicted"/>
<feature type="region of interest" description="Disordered" evidence="1">
    <location>
        <begin position="1"/>
        <end position="107"/>
    </location>
</feature>
<feature type="non-terminal residue" evidence="2">
    <location>
        <position position="1"/>
    </location>
</feature>
<evidence type="ECO:0000256" key="1">
    <source>
        <dbReference type="SAM" id="MobiDB-lite"/>
    </source>
</evidence>
<comment type="caution">
    <text evidence="2">The sequence shown here is derived from an EMBL/GenBank/DDBJ whole genome shotgun (WGS) entry which is preliminary data.</text>
</comment>
<evidence type="ECO:0000313" key="2">
    <source>
        <dbReference type="EMBL" id="CAF4448122.1"/>
    </source>
</evidence>
<dbReference type="EMBL" id="CAJOBB010031075">
    <property type="protein sequence ID" value="CAF4448122.1"/>
    <property type="molecule type" value="Genomic_DNA"/>
</dbReference>
<name>A0A820RVQ4_9BILA</name>
<feature type="compositionally biased region" description="Basic and acidic residues" evidence="1">
    <location>
        <begin position="45"/>
        <end position="76"/>
    </location>
</feature>
<feature type="compositionally biased region" description="Polar residues" evidence="1">
    <location>
        <begin position="1"/>
        <end position="31"/>
    </location>
</feature>
<evidence type="ECO:0000313" key="3">
    <source>
        <dbReference type="Proteomes" id="UP000663868"/>
    </source>
</evidence>
<accession>A0A820RVQ4</accession>
<dbReference type="Proteomes" id="UP000663868">
    <property type="component" value="Unassembled WGS sequence"/>
</dbReference>
<reference evidence="2" key="1">
    <citation type="submission" date="2021-02" db="EMBL/GenBank/DDBJ databases">
        <authorList>
            <person name="Nowell W R."/>
        </authorList>
    </citation>
    <scope>NUCLEOTIDE SEQUENCE</scope>
</reference>
<feature type="compositionally biased region" description="Polar residues" evidence="1">
    <location>
        <begin position="91"/>
        <end position="107"/>
    </location>
</feature>
<gene>
    <name evidence="2" type="ORF">KXQ929_LOCUS53788</name>
</gene>
<sequence>NTGVTLQRSPATYQSQSNRIRSDHQISNQPASDLRLPLANSGNNHESEMIMKRNDPSIEMKRNDPSIEMKTNKSNEIRSTIIKQKEEIPEQKQNNGNQPSNKKTSFS</sequence>
<dbReference type="AlphaFoldDB" id="A0A820RVQ4"/>
<organism evidence="2 3">
    <name type="scientific">Adineta steineri</name>
    <dbReference type="NCBI Taxonomy" id="433720"/>
    <lineage>
        <taxon>Eukaryota</taxon>
        <taxon>Metazoa</taxon>
        <taxon>Spiralia</taxon>
        <taxon>Gnathifera</taxon>
        <taxon>Rotifera</taxon>
        <taxon>Eurotatoria</taxon>
        <taxon>Bdelloidea</taxon>
        <taxon>Adinetida</taxon>
        <taxon>Adinetidae</taxon>
        <taxon>Adineta</taxon>
    </lineage>
</organism>
<feature type="non-terminal residue" evidence="2">
    <location>
        <position position="107"/>
    </location>
</feature>